<proteinExistence type="inferred from homology"/>
<evidence type="ECO:0000256" key="6">
    <source>
        <dbReference type="ARBA" id="ARBA00022989"/>
    </source>
</evidence>
<evidence type="ECO:0000256" key="4">
    <source>
        <dbReference type="ARBA" id="ARBA00022475"/>
    </source>
</evidence>
<feature type="transmembrane region" description="Helical" evidence="10">
    <location>
        <begin position="21"/>
        <end position="42"/>
    </location>
</feature>
<evidence type="ECO:0000256" key="5">
    <source>
        <dbReference type="ARBA" id="ARBA00022692"/>
    </source>
</evidence>
<comment type="subunit">
    <text evidence="10">Homopentamer.</text>
</comment>
<dbReference type="NCBIfam" id="TIGR00220">
    <property type="entry name" value="mscL"/>
    <property type="match status" value="1"/>
</dbReference>
<dbReference type="SUPFAM" id="SSF81330">
    <property type="entry name" value="Gated mechanosensitive channel"/>
    <property type="match status" value="1"/>
</dbReference>
<keyword evidence="5 10" id="KW-0812">Transmembrane</keyword>
<dbReference type="PANTHER" id="PTHR30266">
    <property type="entry name" value="MECHANOSENSITIVE CHANNEL MSCL"/>
    <property type="match status" value="1"/>
</dbReference>
<comment type="caution">
    <text evidence="11">The sequence shown here is derived from an EMBL/GenBank/DDBJ whole genome shotgun (WGS) entry which is preliminary data.</text>
</comment>
<name>A0A4S4BU04_9BACL</name>
<keyword evidence="8 10" id="KW-0472">Membrane</keyword>
<evidence type="ECO:0000256" key="8">
    <source>
        <dbReference type="ARBA" id="ARBA00023136"/>
    </source>
</evidence>
<evidence type="ECO:0000313" key="12">
    <source>
        <dbReference type="Proteomes" id="UP000310636"/>
    </source>
</evidence>
<keyword evidence="9 10" id="KW-0407">Ion channel</keyword>
<reference evidence="11 12" key="1">
    <citation type="submission" date="2019-04" db="EMBL/GenBank/DDBJ databases">
        <title>Cohnella sp. nov. isolated from preserved vegetables.</title>
        <authorList>
            <person name="Lin S.-Y."/>
            <person name="Hung M.-H."/>
            <person name="Young C.-C."/>
        </authorList>
    </citation>
    <scope>NUCLEOTIDE SEQUENCE [LARGE SCALE GENOMIC DNA]</scope>
    <source>
        <strain evidence="11 12">CC-MHH1044</strain>
    </source>
</reference>
<keyword evidence="3 10" id="KW-0813">Transport</keyword>
<evidence type="ECO:0000256" key="2">
    <source>
        <dbReference type="ARBA" id="ARBA00007254"/>
    </source>
</evidence>
<dbReference type="Gene3D" id="1.10.1200.120">
    <property type="entry name" value="Large-conductance mechanosensitive channel, MscL, domain 1"/>
    <property type="match status" value="1"/>
</dbReference>
<dbReference type="HAMAP" id="MF_00115">
    <property type="entry name" value="MscL"/>
    <property type="match status" value="1"/>
</dbReference>
<dbReference type="AlphaFoldDB" id="A0A4S4BU04"/>
<dbReference type="PROSITE" id="PS01327">
    <property type="entry name" value="MSCL"/>
    <property type="match status" value="1"/>
</dbReference>
<dbReference type="OrthoDB" id="9810350at2"/>
<keyword evidence="6 10" id="KW-1133">Transmembrane helix</keyword>
<gene>
    <name evidence="10 11" type="primary">mscL</name>
    <name evidence="11" type="ORF">E6C55_15000</name>
</gene>
<dbReference type="EMBL" id="SSOB01000017">
    <property type="protein sequence ID" value="THF78010.1"/>
    <property type="molecule type" value="Genomic_DNA"/>
</dbReference>
<evidence type="ECO:0000256" key="9">
    <source>
        <dbReference type="ARBA" id="ARBA00023303"/>
    </source>
</evidence>
<comment type="similarity">
    <text evidence="2 10">Belongs to the MscL family.</text>
</comment>
<evidence type="ECO:0000256" key="7">
    <source>
        <dbReference type="ARBA" id="ARBA00023065"/>
    </source>
</evidence>
<keyword evidence="12" id="KW-1185">Reference proteome</keyword>
<dbReference type="InterPro" id="IPR001185">
    <property type="entry name" value="MS_channel"/>
</dbReference>
<protein>
    <recommendedName>
        <fullName evidence="10">Large-conductance mechanosensitive channel</fullName>
    </recommendedName>
</protein>
<organism evidence="11 12">
    <name type="scientific">Cohnella fermenti</name>
    <dbReference type="NCBI Taxonomy" id="2565925"/>
    <lineage>
        <taxon>Bacteria</taxon>
        <taxon>Bacillati</taxon>
        <taxon>Bacillota</taxon>
        <taxon>Bacilli</taxon>
        <taxon>Bacillales</taxon>
        <taxon>Paenibacillaceae</taxon>
        <taxon>Cohnella</taxon>
    </lineage>
</organism>
<dbReference type="Proteomes" id="UP000310636">
    <property type="component" value="Unassembled WGS sequence"/>
</dbReference>
<accession>A0A4S4BU04</accession>
<keyword evidence="4 10" id="KW-1003">Cell membrane</keyword>
<comment type="function">
    <text evidence="10">Channel that opens in response to stretch forces in the membrane lipid bilayer. May participate in the regulation of osmotic pressure changes within the cell.</text>
</comment>
<evidence type="ECO:0000256" key="1">
    <source>
        <dbReference type="ARBA" id="ARBA00004651"/>
    </source>
</evidence>
<dbReference type="PRINTS" id="PR01264">
    <property type="entry name" value="MECHCHANNEL"/>
</dbReference>
<dbReference type="InterPro" id="IPR036019">
    <property type="entry name" value="MscL_channel"/>
</dbReference>
<dbReference type="Pfam" id="PF01741">
    <property type="entry name" value="MscL"/>
    <property type="match status" value="1"/>
</dbReference>
<dbReference type="GO" id="GO:0008381">
    <property type="term" value="F:mechanosensitive monoatomic ion channel activity"/>
    <property type="evidence" value="ECO:0007669"/>
    <property type="project" value="UniProtKB-UniRule"/>
</dbReference>
<dbReference type="PANTHER" id="PTHR30266:SF2">
    <property type="entry name" value="LARGE-CONDUCTANCE MECHANOSENSITIVE CHANNEL"/>
    <property type="match status" value="1"/>
</dbReference>
<sequence length="175" mass="18634">MRKMLGNWVKEFKTFAMRGNVIDLAVGVIIGGAFGQIVTSLVNDIVMPPIGRLLGGADFADLYVRIGPIPDTVQEGTVINTLAKAKEHGVPVIAYGQFINVLLNFLIVAICIFFLIKVINTLTRKSKKEAEDAAAAAAASPTTKDCPYCLSTIPIKATRCGHCTSVLSDGQAEPA</sequence>
<dbReference type="InterPro" id="IPR037673">
    <property type="entry name" value="MSC/AndL"/>
</dbReference>
<feature type="transmembrane region" description="Helical" evidence="10">
    <location>
        <begin position="98"/>
        <end position="119"/>
    </location>
</feature>
<evidence type="ECO:0000256" key="3">
    <source>
        <dbReference type="ARBA" id="ARBA00022448"/>
    </source>
</evidence>
<evidence type="ECO:0000256" key="10">
    <source>
        <dbReference type="HAMAP-Rule" id="MF_00115"/>
    </source>
</evidence>
<dbReference type="InterPro" id="IPR019823">
    <property type="entry name" value="Mechanosensitive_channel_CS"/>
</dbReference>
<dbReference type="NCBIfam" id="NF010557">
    <property type="entry name" value="PRK13952.1"/>
    <property type="match status" value="1"/>
</dbReference>
<comment type="subcellular location">
    <subcellularLocation>
        <location evidence="1 10">Cell membrane</location>
        <topology evidence="1 10">Multi-pass membrane protein</topology>
    </subcellularLocation>
</comment>
<keyword evidence="7 10" id="KW-0406">Ion transport</keyword>
<evidence type="ECO:0000313" key="11">
    <source>
        <dbReference type="EMBL" id="THF78010.1"/>
    </source>
</evidence>
<dbReference type="GO" id="GO:0005886">
    <property type="term" value="C:plasma membrane"/>
    <property type="evidence" value="ECO:0007669"/>
    <property type="project" value="UniProtKB-SubCell"/>
</dbReference>